<keyword evidence="1" id="KW-0472">Membrane</keyword>
<sequence>MDGLCKYRNALGVPGKGVHSLRIGGVAIVDVVMTLVGAYILAYYARASFAWTAAGLFLLGIVLHRLFCVRTTIDRLLFPAKKRVRFS</sequence>
<keyword evidence="1" id="KW-0812">Transmembrane</keyword>
<keyword evidence="1" id="KW-1133">Transmembrane helix</keyword>
<feature type="transmembrane region" description="Helical" evidence="1">
    <location>
        <begin position="21"/>
        <end position="42"/>
    </location>
</feature>
<dbReference type="AlphaFoldDB" id="A0A6C0M0Q8"/>
<protein>
    <submittedName>
        <fullName evidence="2">Uncharacterized protein</fullName>
    </submittedName>
</protein>
<proteinExistence type="predicted"/>
<accession>A0A6C0M0Q8</accession>
<evidence type="ECO:0000256" key="1">
    <source>
        <dbReference type="SAM" id="Phobius"/>
    </source>
</evidence>
<name>A0A6C0M0Q8_9ZZZZ</name>
<organism evidence="2">
    <name type="scientific">viral metagenome</name>
    <dbReference type="NCBI Taxonomy" id="1070528"/>
    <lineage>
        <taxon>unclassified sequences</taxon>
        <taxon>metagenomes</taxon>
        <taxon>organismal metagenomes</taxon>
    </lineage>
</organism>
<feature type="transmembrane region" description="Helical" evidence="1">
    <location>
        <begin position="48"/>
        <end position="67"/>
    </location>
</feature>
<reference evidence="2" key="1">
    <citation type="journal article" date="2020" name="Nature">
        <title>Giant virus diversity and host interactions through global metagenomics.</title>
        <authorList>
            <person name="Schulz F."/>
            <person name="Roux S."/>
            <person name="Paez-Espino D."/>
            <person name="Jungbluth S."/>
            <person name="Walsh D.A."/>
            <person name="Denef V.J."/>
            <person name="McMahon K.D."/>
            <person name="Konstantinidis K.T."/>
            <person name="Eloe-Fadrosh E.A."/>
            <person name="Kyrpides N.C."/>
            <person name="Woyke T."/>
        </authorList>
    </citation>
    <scope>NUCLEOTIDE SEQUENCE</scope>
    <source>
        <strain evidence="2">GVMAG-S-1035124-57</strain>
    </source>
</reference>
<evidence type="ECO:0000313" key="2">
    <source>
        <dbReference type="EMBL" id="QHU36636.1"/>
    </source>
</evidence>
<dbReference type="EMBL" id="MN740631">
    <property type="protein sequence ID" value="QHU36636.1"/>
    <property type="molecule type" value="Genomic_DNA"/>
</dbReference>